<feature type="domain" description="Acyltransferase 3" evidence="8">
    <location>
        <begin position="7"/>
        <end position="140"/>
    </location>
</feature>
<organism evidence="9 10">
    <name type="scientific">Nocardioides jejuensis</name>
    <dbReference type="NCBI Taxonomy" id="2502782"/>
    <lineage>
        <taxon>Bacteria</taxon>
        <taxon>Bacillati</taxon>
        <taxon>Actinomycetota</taxon>
        <taxon>Actinomycetes</taxon>
        <taxon>Propionibacteriales</taxon>
        <taxon>Nocardioidaceae</taxon>
        <taxon>Nocardioides</taxon>
    </lineage>
</organism>
<evidence type="ECO:0000256" key="3">
    <source>
        <dbReference type="ARBA" id="ARBA00022475"/>
    </source>
</evidence>
<comment type="similarity">
    <text evidence="2">Belongs to the acyltransferase 3 family.</text>
</comment>
<gene>
    <name evidence="9" type="ORF">EPD65_07055</name>
</gene>
<evidence type="ECO:0000256" key="4">
    <source>
        <dbReference type="ARBA" id="ARBA00022692"/>
    </source>
</evidence>
<proteinExistence type="inferred from homology"/>
<evidence type="ECO:0000256" key="7">
    <source>
        <dbReference type="SAM" id="Phobius"/>
    </source>
</evidence>
<name>A0A4R1CD50_9ACTN</name>
<sequence>MARARMDWMDTLRGGAVVAVVVLHAQLTTTLVTGAALAPLVWVNDQLEQVRMPLLMLLSGVLLSRSLAKGLGRHLSGKVRAILWPYAVWMTIDLTHVLLDAAAAGRPVPWHLVGQAFHDPQGYLWFLAWLFAFHLMAGAIPAPARTIAMPAGFVVAHVVSGLGPDAERFVWLFPYFLLGDVLARTLPGRVPAVVARAADRVQVPALAAIGRSSLVYYVCHMPVLVYAVPLLWSGLEIRMPWLVWLLAGGLAMAVGRGLSSVQHRPRWRLLFGWPRRDVTQPTVGNTPFPVLRDVVSH</sequence>
<reference evidence="9 10" key="1">
    <citation type="submission" date="2019-03" db="EMBL/GenBank/DDBJ databases">
        <authorList>
            <person name="Kim M.K.M."/>
        </authorList>
    </citation>
    <scope>NUCLEOTIDE SEQUENCE [LARGE SCALE GENOMIC DNA]</scope>
    <source>
        <strain evidence="9 10">18JY15-6</strain>
    </source>
</reference>
<feature type="transmembrane region" description="Helical" evidence="7">
    <location>
        <begin position="214"/>
        <end position="235"/>
    </location>
</feature>
<comment type="subcellular location">
    <subcellularLocation>
        <location evidence="1">Cell membrane</location>
        <topology evidence="1">Multi-pass membrane protein</topology>
    </subcellularLocation>
</comment>
<dbReference type="GO" id="GO:0005886">
    <property type="term" value="C:plasma membrane"/>
    <property type="evidence" value="ECO:0007669"/>
    <property type="project" value="UniProtKB-SubCell"/>
</dbReference>
<keyword evidence="10" id="KW-1185">Reference proteome</keyword>
<comment type="caution">
    <text evidence="9">The sequence shown here is derived from an EMBL/GenBank/DDBJ whole genome shotgun (WGS) entry which is preliminary data.</text>
</comment>
<dbReference type="InterPro" id="IPR002656">
    <property type="entry name" value="Acyl_transf_3_dom"/>
</dbReference>
<dbReference type="RefSeq" id="WP_131582594.1">
    <property type="nucleotide sequence ID" value="NZ_SJZJ01000009.1"/>
</dbReference>
<evidence type="ECO:0000259" key="8">
    <source>
        <dbReference type="Pfam" id="PF01757"/>
    </source>
</evidence>
<evidence type="ECO:0000313" key="9">
    <source>
        <dbReference type="EMBL" id="TCJ28919.1"/>
    </source>
</evidence>
<dbReference type="AlphaFoldDB" id="A0A4R1CD50"/>
<keyword evidence="3" id="KW-1003">Cell membrane</keyword>
<evidence type="ECO:0000256" key="1">
    <source>
        <dbReference type="ARBA" id="ARBA00004651"/>
    </source>
</evidence>
<evidence type="ECO:0000256" key="2">
    <source>
        <dbReference type="ARBA" id="ARBA00007400"/>
    </source>
</evidence>
<keyword evidence="5 7" id="KW-1133">Transmembrane helix</keyword>
<keyword evidence="6 7" id="KW-0472">Membrane</keyword>
<dbReference type="OrthoDB" id="3265718at2"/>
<evidence type="ECO:0000256" key="6">
    <source>
        <dbReference type="ARBA" id="ARBA00023136"/>
    </source>
</evidence>
<keyword evidence="4 7" id="KW-0812">Transmembrane</keyword>
<feature type="transmembrane region" description="Helical" evidence="7">
    <location>
        <begin position="241"/>
        <end position="259"/>
    </location>
</feature>
<dbReference type="PANTHER" id="PTHR40074:SF2">
    <property type="entry name" value="O-ACETYLTRANSFERASE WECH"/>
    <property type="match status" value="1"/>
</dbReference>
<dbReference type="GO" id="GO:0009246">
    <property type="term" value="P:enterobacterial common antigen biosynthetic process"/>
    <property type="evidence" value="ECO:0007669"/>
    <property type="project" value="TreeGrafter"/>
</dbReference>
<accession>A0A4R1CD50</accession>
<evidence type="ECO:0000256" key="5">
    <source>
        <dbReference type="ARBA" id="ARBA00022989"/>
    </source>
</evidence>
<dbReference type="PANTHER" id="PTHR40074">
    <property type="entry name" value="O-ACETYLTRANSFERASE WECH"/>
    <property type="match status" value="1"/>
</dbReference>
<dbReference type="GO" id="GO:0016413">
    <property type="term" value="F:O-acetyltransferase activity"/>
    <property type="evidence" value="ECO:0007669"/>
    <property type="project" value="TreeGrafter"/>
</dbReference>
<dbReference type="Proteomes" id="UP000295453">
    <property type="component" value="Unassembled WGS sequence"/>
</dbReference>
<dbReference type="Pfam" id="PF01757">
    <property type="entry name" value="Acyl_transf_3"/>
    <property type="match status" value="1"/>
</dbReference>
<evidence type="ECO:0000313" key="10">
    <source>
        <dbReference type="Proteomes" id="UP000295453"/>
    </source>
</evidence>
<feature type="transmembrane region" description="Helical" evidence="7">
    <location>
        <begin position="123"/>
        <end position="142"/>
    </location>
</feature>
<protein>
    <recommendedName>
        <fullName evidence="8">Acyltransferase 3 domain-containing protein</fullName>
    </recommendedName>
</protein>
<dbReference type="EMBL" id="SJZJ01000009">
    <property type="protein sequence ID" value="TCJ28919.1"/>
    <property type="molecule type" value="Genomic_DNA"/>
</dbReference>